<evidence type="ECO:0000313" key="2">
    <source>
        <dbReference type="Proteomes" id="UP000299102"/>
    </source>
</evidence>
<reference evidence="1 2" key="1">
    <citation type="journal article" date="2019" name="Commun. Biol.">
        <title>The bagworm genome reveals a unique fibroin gene that provides high tensile strength.</title>
        <authorList>
            <person name="Kono N."/>
            <person name="Nakamura H."/>
            <person name="Ohtoshi R."/>
            <person name="Tomita M."/>
            <person name="Numata K."/>
            <person name="Arakawa K."/>
        </authorList>
    </citation>
    <scope>NUCLEOTIDE SEQUENCE [LARGE SCALE GENOMIC DNA]</scope>
</reference>
<sequence length="127" mass="14794">MKDKELEVELFMGCASVDILCIMEHWLKNFQLSFDFTDHRVASFCNREGSIHEALFDAFAGRVLFYIGKIRFLLEDTSRPRKGLRDSRGATRLAPALGTEKYIFPRQGSKRRSYRRAAGGRRRRFNN</sequence>
<accession>A0A4C1Z5X0</accession>
<dbReference type="AlphaFoldDB" id="A0A4C1Z5X0"/>
<organism evidence="1 2">
    <name type="scientific">Eumeta variegata</name>
    <name type="common">Bagworm moth</name>
    <name type="synonym">Eumeta japonica</name>
    <dbReference type="NCBI Taxonomy" id="151549"/>
    <lineage>
        <taxon>Eukaryota</taxon>
        <taxon>Metazoa</taxon>
        <taxon>Ecdysozoa</taxon>
        <taxon>Arthropoda</taxon>
        <taxon>Hexapoda</taxon>
        <taxon>Insecta</taxon>
        <taxon>Pterygota</taxon>
        <taxon>Neoptera</taxon>
        <taxon>Endopterygota</taxon>
        <taxon>Lepidoptera</taxon>
        <taxon>Glossata</taxon>
        <taxon>Ditrysia</taxon>
        <taxon>Tineoidea</taxon>
        <taxon>Psychidae</taxon>
        <taxon>Oiketicinae</taxon>
        <taxon>Eumeta</taxon>
    </lineage>
</organism>
<comment type="caution">
    <text evidence="1">The sequence shown here is derived from an EMBL/GenBank/DDBJ whole genome shotgun (WGS) entry which is preliminary data.</text>
</comment>
<evidence type="ECO:0000313" key="1">
    <source>
        <dbReference type="EMBL" id="GBP82005.1"/>
    </source>
</evidence>
<protein>
    <submittedName>
        <fullName evidence="1">Uncharacterized protein</fullName>
    </submittedName>
</protein>
<dbReference type="EMBL" id="BGZK01001543">
    <property type="protein sequence ID" value="GBP82005.1"/>
    <property type="molecule type" value="Genomic_DNA"/>
</dbReference>
<keyword evidence="2" id="KW-1185">Reference proteome</keyword>
<proteinExistence type="predicted"/>
<dbReference type="OrthoDB" id="414730at2759"/>
<dbReference type="Proteomes" id="UP000299102">
    <property type="component" value="Unassembled WGS sequence"/>
</dbReference>
<gene>
    <name evidence="1" type="ORF">EVAR_52208_1</name>
</gene>
<name>A0A4C1Z5X0_EUMVA</name>